<comment type="caution">
    <text evidence="7">The sequence shown here is derived from an EMBL/GenBank/DDBJ whole genome shotgun (WGS) entry which is preliminary data.</text>
</comment>
<evidence type="ECO:0000259" key="6">
    <source>
        <dbReference type="PROSITE" id="PS50234"/>
    </source>
</evidence>
<proteinExistence type="inferred from homology"/>
<dbReference type="InterPro" id="IPR006558">
    <property type="entry name" value="LamG-like"/>
</dbReference>
<dbReference type="Gene3D" id="3.40.50.410">
    <property type="entry name" value="von Willebrand factor, type A domain"/>
    <property type="match status" value="1"/>
</dbReference>
<reference evidence="7" key="1">
    <citation type="submission" date="2021-03" db="EMBL/GenBank/DDBJ databases">
        <authorList>
            <person name="Jaffe A."/>
        </authorList>
    </citation>
    <scope>NUCLEOTIDE SEQUENCE</scope>
    <source>
        <strain evidence="7">RIFCSPLOWO2_01_FULL_AR10_48_17</strain>
    </source>
</reference>
<comment type="similarity">
    <text evidence="4">Belongs to the fibril-associated collagens with interrupted helices (FACIT) family.</text>
</comment>
<dbReference type="InterPro" id="IPR036465">
    <property type="entry name" value="vWFA_dom_sf"/>
</dbReference>
<accession>A0A8T4L5R0</accession>
<keyword evidence="5" id="KW-0812">Transmembrane</keyword>
<keyword evidence="3" id="KW-0379">Hydroxylation</keyword>
<dbReference type="PANTHER" id="PTHR24020:SF20">
    <property type="entry name" value="PH DOMAIN-CONTAINING PROTEIN"/>
    <property type="match status" value="1"/>
</dbReference>
<dbReference type="PANTHER" id="PTHR24020">
    <property type="entry name" value="COLLAGEN ALPHA"/>
    <property type="match status" value="1"/>
</dbReference>
<evidence type="ECO:0000313" key="8">
    <source>
        <dbReference type="Proteomes" id="UP000675968"/>
    </source>
</evidence>
<evidence type="ECO:0000256" key="4">
    <source>
        <dbReference type="ARBA" id="ARBA00049648"/>
    </source>
</evidence>
<evidence type="ECO:0000256" key="3">
    <source>
        <dbReference type="ARBA" id="ARBA00023278"/>
    </source>
</evidence>
<protein>
    <submittedName>
        <fullName evidence="7">VWA domain-containing protein</fullName>
    </submittedName>
</protein>
<name>A0A8T4L5R0_9ARCH</name>
<reference evidence="7" key="2">
    <citation type="submission" date="2021-05" db="EMBL/GenBank/DDBJ databases">
        <title>Protein family content uncovers lineage relationships and bacterial pathway maintenance mechanisms in DPANN archaea.</title>
        <authorList>
            <person name="Castelle C.J."/>
            <person name="Meheust R."/>
            <person name="Jaffe A.L."/>
            <person name="Seitz K."/>
            <person name="Gong X."/>
            <person name="Baker B.J."/>
            <person name="Banfield J.F."/>
        </authorList>
    </citation>
    <scope>NUCLEOTIDE SEQUENCE</scope>
    <source>
        <strain evidence="7">RIFCSPLOWO2_01_FULL_AR10_48_17</strain>
    </source>
</reference>
<dbReference type="PROSITE" id="PS50234">
    <property type="entry name" value="VWFA"/>
    <property type="match status" value="1"/>
</dbReference>
<evidence type="ECO:0000256" key="5">
    <source>
        <dbReference type="SAM" id="Phobius"/>
    </source>
</evidence>
<evidence type="ECO:0000256" key="1">
    <source>
        <dbReference type="ARBA" id="ARBA00022729"/>
    </source>
</evidence>
<keyword evidence="5" id="KW-1133">Transmembrane helix</keyword>
<feature type="domain" description="VWFA" evidence="6">
    <location>
        <begin position="1034"/>
        <end position="1195"/>
    </location>
</feature>
<dbReference type="Gene3D" id="2.60.120.200">
    <property type="match status" value="1"/>
</dbReference>
<evidence type="ECO:0000313" key="7">
    <source>
        <dbReference type="EMBL" id="MBS3062191.1"/>
    </source>
</evidence>
<dbReference type="EMBL" id="JAGVWC010000014">
    <property type="protein sequence ID" value="MBS3062191.1"/>
    <property type="molecule type" value="Genomic_DNA"/>
</dbReference>
<feature type="transmembrane region" description="Helical" evidence="5">
    <location>
        <begin position="7"/>
        <end position="25"/>
    </location>
</feature>
<dbReference type="Pfam" id="PF13385">
    <property type="entry name" value="Laminin_G_3"/>
    <property type="match status" value="1"/>
</dbReference>
<keyword evidence="2" id="KW-1015">Disulfide bond</keyword>
<keyword evidence="1" id="KW-0732">Signal</keyword>
<organism evidence="7 8">
    <name type="scientific">Candidatus Iainarchaeum sp</name>
    <dbReference type="NCBI Taxonomy" id="3101447"/>
    <lineage>
        <taxon>Archaea</taxon>
        <taxon>Candidatus Iainarchaeota</taxon>
        <taxon>Candidatus Iainarchaeia</taxon>
        <taxon>Candidatus Iainarchaeales</taxon>
        <taxon>Candidatus Iainarchaeaceae</taxon>
        <taxon>Candidatus Iainarchaeum</taxon>
    </lineage>
</organism>
<evidence type="ECO:0000256" key="2">
    <source>
        <dbReference type="ARBA" id="ARBA00023157"/>
    </source>
</evidence>
<dbReference type="SMART" id="SM00327">
    <property type="entry name" value="VWA"/>
    <property type="match status" value="1"/>
</dbReference>
<dbReference type="SMART" id="SM00560">
    <property type="entry name" value="LamGL"/>
    <property type="match status" value="1"/>
</dbReference>
<keyword evidence="5" id="KW-0472">Membrane</keyword>
<dbReference type="InterPro" id="IPR013320">
    <property type="entry name" value="ConA-like_dom_sf"/>
</dbReference>
<dbReference type="Pfam" id="PF00092">
    <property type="entry name" value="VWA"/>
    <property type="match status" value="1"/>
</dbReference>
<dbReference type="InterPro" id="IPR002035">
    <property type="entry name" value="VWF_A"/>
</dbReference>
<dbReference type="Proteomes" id="UP000675968">
    <property type="component" value="Unassembled WGS sequence"/>
</dbReference>
<dbReference type="SUPFAM" id="SSF53300">
    <property type="entry name" value="vWA-like"/>
    <property type="match status" value="1"/>
</dbReference>
<sequence>MEKGIAIALDVLFALMLVSGVLLFFSEQPLLNDSLSQSFNRDQKTSRDVVDVLEKSGFLSVQLVDKNFSQESVEEIYNKALELLPKGTHFGMRVTQFDVASDLTECKDPALDLITKFNKCFPTANQIVFSSGSPLPAGTTGYVSGKKIFSKYRPTSDVGEMDPTACTAQANFSDGWDLNRLFDAHFAAMSGNVEFESSVVDAFGDPVTQLACNDSAILKMKVRNEARNPVALMLVMDRSGSMSQMDMNFRSVKGFFSGGLCARQIDDASGNDNNANNFHSAPAQLSGVVDSYAGDFNGNAFLEAPDAPTLRVNNFTFSAWVYPTSFATCGTTGGCTFAVKESSYLIGINNTGKVYYAINNSNGYQWYATSAMMPLNQWTHFSLTYDGSKIETYTNKQKDSVTVNESGLITHNSNPLYVGMRYPRNATKYGFVGYLDEVRLYNTNLHQNEINQVYFNNNPVPESLMARYTFEQFGNGTDASCFVKASTSIPVNTCGTVGVENPSRLGGFPPELTNVSTAGTFTVDQSEVDSLGAASQYEIVFDRGGASGTCSLISGSVLHKAPFMRIKKPDNKYFKYSSADMAYQLKTDFNAQTLGTHTIEIWNADNNAYVKNPPVVYARKSVVSQNLLDITAGGSAFESEAKGDFNLGSFPVSGVIFENSVCTTTSAWTPVTTVNVSDSNIYGLVFKTSYNKTTGCAPQFRVTGPTGSNDINLSCQLGNTWCQLKTWNRTRTLGSYAPTGDYTLWVNSDATMNYGASYYYEKYLSAANSGASLAARRCVYSGDWNSFGSFTITDEKTYDDAFYFPSYVLLKDGMSYPYCLPEVKIEYPNGSNYYMRDCNAANCVAPFFRTTYTGPYASTGTYNVYMRSAANVQRISAAPLAQLRGFLRILLNNAAVTGGTCSGGNCAVHSVISPLRSNCPNRNSGFSGWTDLSFATQIDNADTFVVSPTDYFKRLRIDINYGGDAGSICAGGVLGYTNPFSTSQHGYYARPPRNNRSVAGFSVNMSPSPWVNENTSIPIPSGNYSIVGWAENRVDYNVNYFLERLDYAKFASKSFLDQVRWKTEDKMGLIDFGTDVTQTVPLTSNVDAVKSGIDTLQASGETATGDALKTAIDALSGETSGDRFIVLLSDGQANRGSYSTLQSATLAKNNGIKIYTIGFGRDVNESELTLIAWITDGNYFFASDANQLVMVFKQIAFQVQASTKTANIVIPPVPGVTYSDYWCKTASGTLCKDNTTSGCLCNGIYQDGSGQLIFQDAQIFKQDPEWWEGQFRFAADCNGEYCKDRSLLLPPAAAYVETTDKSTTDYWPAGLPPEGAQSKVDILVNDLAIEFLEGNVNPSTGLADLNVKLSNDGNYTIVFEVTDPEPFISCTTGAPINSCTFGLSIIFYKDNLAPSNKRCGTCTDQYKLCPVNVTCNGQFSRSSVTYQVPGFEQGLWYTKINPAAAGINECALHNEDSIDCTLKTTPLYYVVEYWTWRE</sequence>
<dbReference type="CDD" id="cd00198">
    <property type="entry name" value="vWFA"/>
    <property type="match status" value="1"/>
</dbReference>
<gene>
    <name evidence="7" type="ORF">J4215_06435</name>
</gene>
<dbReference type="SUPFAM" id="SSF49899">
    <property type="entry name" value="Concanavalin A-like lectins/glucanases"/>
    <property type="match status" value="1"/>
</dbReference>
<dbReference type="InterPro" id="IPR050525">
    <property type="entry name" value="ECM_Assembly_Org"/>
</dbReference>